<keyword evidence="3 7" id="KW-1133">Transmembrane helix</keyword>
<accession>A0A444RTV6</accession>
<dbReference type="InterPro" id="IPR052337">
    <property type="entry name" value="SAT4-like"/>
</dbReference>
<dbReference type="Pfam" id="PF20684">
    <property type="entry name" value="Fung_rhodopsin"/>
    <property type="match status" value="1"/>
</dbReference>
<dbReference type="InterPro" id="IPR049326">
    <property type="entry name" value="Rhodopsin_dom_fungi"/>
</dbReference>
<feature type="transmembrane region" description="Helical" evidence="7">
    <location>
        <begin position="258"/>
        <end position="277"/>
    </location>
</feature>
<feature type="domain" description="Rhodopsin" evidence="8">
    <location>
        <begin position="83"/>
        <end position="320"/>
    </location>
</feature>
<evidence type="ECO:0000313" key="10">
    <source>
        <dbReference type="Proteomes" id="UP000288725"/>
    </source>
</evidence>
<evidence type="ECO:0000256" key="6">
    <source>
        <dbReference type="SAM" id="MobiDB-lite"/>
    </source>
</evidence>
<feature type="region of interest" description="Disordered" evidence="6">
    <location>
        <begin position="331"/>
        <end position="420"/>
    </location>
</feature>
<feature type="compositionally biased region" description="Polar residues" evidence="6">
    <location>
        <begin position="411"/>
        <end position="420"/>
    </location>
</feature>
<protein>
    <recommendedName>
        <fullName evidence="8">Rhodopsin domain-containing protein</fullName>
    </recommendedName>
</protein>
<dbReference type="GO" id="GO:0016020">
    <property type="term" value="C:membrane"/>
    <property type="evidence" value="ECO:0007669"/>
    <property type="project" value="UniProtKB-SubCell"/>
</dbReference>
<dbReference type="PANTHER" id="PTHR33048">
    <property type="entry name" value="PTH11-LIKE INTEGRAL MEMBRANE PROTEIN (AFU_ORTHOLOGUE AFUA_5G11245)"/>
    <property type="match status" value="1"/>
</dbReference>
<dbReference type="EMBL" id="RSDZ01000080">
    <property type="protein sequence ID" value="RXG44592.1"/>
    <property type="molecule type" value="Genomic_DNA"/>
</dbReference>
<name>A0A444RTV6_VERDA</name>
<keyword evidence="4 7" id="KW-0472">Membrane</keyword>
<comment type="similarity">
    <text evidence="5">Belongs to the SAT4 family.</text>
</comment>
<dbReference type="PANTHER" id="PTHR33048:SF124">
    <property type="entry name" value="INTEGRAL MEMBRANE PROTEIN"/>
    <property type="match status" value="1"/>
</dbReference>
<evidence type="ECO:0000256" key="3">
    <source>
        <dbReference type="ARBA" id="ARBA00022989"/>
    </source>
</evidence>
<dbReference type="Proteomes" id="UP000288725">
    <property type="component" value="Chromosome 2"/>
</dbReference>
<comment type="caution">
    <text evidence="9">The sequence shown here is derived from an EMBL/GenBank/DDBJ whole genome shotgun (WGS) entry which is preliminary data.</text>
</comment>
<reference evidence="9 10" key="1">
    <citation type="submission" date="2018-12" db="EMBL/GenBank/DDBJ databases">
        <title>Genome of Verticillium dahliae isolate Getta Getta.</title>
        <authorList>
            <person name="Gardiner D.M."/>
        </authorList>
    </citation>
    <scope>NUCLEOTIDE SEQUENCE [LARGE SCALE GENOMIC DNA]</scope>
    <source>
        <strain evidence="9 10">Getta Getta</strain>
    </source>
</reference>
<proteinExistence type="inferred from homology"/>
<evidence type="ECO:0000256" key="1">
    <source>
        <dbReference type="ARBA" id="ARBA00004141"/>
    </source>
</evidence>
<keyword evidence="2 7" id="KW-0812">Transmembrane</keyword>
<evidence type="ECO:0000256" key="4">
    <source>
        <dbReference type="ARBA" id="ARBA00023136"/>
    </source>
</evidence>
<feature type="transmembrane region" description="Helical" evidence="7">
    <location>
        <begin position="98"/>
        <end position="121"/>
    </location>
</feature>
<feature type="transmembrane region" description="Helical" evidence="7">
    <location>
        <begin position="219"/>
        <end position="246"/>
    </location>
</feature>
<dbReference type="AlphaFoldDB" id="A0A444RTV6"/>
<evidence type="ECO:0000256" key="2">
    <source>
        <dbReference type="ARBA" id="ARBA00022692"/>
    </source>
</evidence>
<comment type="subcellular location">
    <subcellularLocation>
        <location evidence="1">Membrane</location>
        <topology evidence="1">Multi-pass membrane protein</topology>
    </subcellularLocation>
</comment>
<evidence type="ECO:0000313" key="9">
    <source>
        <dbReference type="EMBL" id="RXG44592.1"/>
    </source>
</evidence>
<sequence length="420" mass="46908">MRNLNQERGQNISHGAILQNVLLYNWTTSTMADFPVTNGVQTLVPPPEGYVVDFENPQQQKVLEHYLIFGILGPLAFIALLQRYYTKIFLSKGLQVDDAFMCLAWISSVVTQALLIEAIRIKTLCSHAWEIPLEDFKTYALIAYVAAAVFMLCNGFTKLSLLTFYLHLTPQGRFRIATWFMIVIVGLYTVIITGMLLFHCDPVRKAFDITVIGGSCIDVGILYIATAVSNIVTDVILFVMPIPMVLKLHMGRGQKIGALIVFGIGSVTVTTSCIRLVYLLPVLKTTDLTWEAAPANIWSFLEANLFIICGSMPTLRKFFRHFAPRLMGGDSTSDPSYARKYAGQPRSADGLSRSRKQRNQYEAFDDNEMQTFSSSNRDKDNNILGDTHVTVDAGSQSGVEPDNHSEKAILQTKSFTVQYD</sequence>
<feature type="transmembrane region" description="Helical" evidence="7">
    <location>
        <begin position="178"/>
        <end position="199"/>
    </location>
</feature>
<organism evidence="9 10">
    <name type="scientific">Verticillium dahliae</name>
    <name type="common">Verticillium wilt</name>
    <dbReference type="NCBI Taxonomy" id="27337"/>
    <lineage>
        <taxon>Eukaryota</taxon>
        <taxon>Fungi</taxon>
        <taxon>Dikarya</taxon>
        <taxon>Ascomycota</taxon>
        <taxon>Pezizomycotina</taxon>
        <taxon>Sordariomycetes</taxon>
        <taxon>Hypocreomycetidae</taxon>
        <taxon>Glomerellales</taxon>
        <taxon>Plectosphaerellaceae</taxon>
        <taxon>Verticillium</taxon>
    </lineage>
</organism>
<evidence type="ECO:0000256" key="5">
    <source>
        <dbReference type="ARBA" id="ARBA00038359"/>
    </source>
</evidence>
<evidence type="ECO:0000256" key="7">
    <source>
        <dbReference type="SAM" id="Phobius"/>
    </source>
</evidence>
<evidence type="ECO:0000259" key="8">
    <source>
        <dbReference type="Pfam" id="PF20684"/>
    </source>
</evidence>
<feature type="transmembrane region" description="Helical" evidence="7">
    <location>
        <begin position="66"/>
        <end position="86"/>
    </location>
</feature>
<feature type="transmembrane region" description="Helical" evidence="7">
    <location>
        <begin position="141"/>
        <end position="166"/>
    </location>
</feature>
<gene>
    <name evidence="9" type="ORF">VDGE_05358</name>
</gene>